<accession>A0A8J7JBH3</accession>
<protein>
    <submittedName>
        <fullName evidence="4">TetR/AcrR family transcriptional regulator</fullName>
    </submittedName>
</protein>
<dbReference type="InterPro" id="IPR001647">
    <property type="entry name" value="HTH_TetR"/>
</dbReference>
<dbReference type="GO" id="GO:0003700">
    <property type="term" value="F:DNA-binding transcription factor activity"/>
    <property type="evidence" value="ECO:0007669"/>
    <property type="project" value="TreeGrafter"/>
</dbReference>
<name>A0A8J7JBH3_9BACT</name>
<dbReference type="Pfam" id="PF22604">
    <property type="entry name" value="TetR_HI_0893_C"/>
    <property type="match status" value="1"/>
</dbReference>
<dbReference type="Gene3D" id="1.10.357.10">
    <property type="entry name" value="Tetracycline Repressor, domain 2"/>
    <property type="match status" value="1"/>
</dbReference>
<dbReference type="EMBL" id="JAEMHM010000005">
    <property type="protein sequence ID" value="MBJ6724491.1"/>
    <property type="molecule type" value="Genomic_DNA"/>
</dbReference>
<dbReference type="AlphaFoldDB" id="A0A8J7JBH3"/>
<dbReference type="RefSeq" id="WP_199383506.1">
    <property type="nucleotide sequence ID" value="NZ_JAEMHM010000005.1"/>
</dbReference>
<dbReference type="PRINTS" id="PR00455">
    <property type="entry name" value="HTHTETR"/>
</dbReference>
<evidence type="ECO:0000313" key="5">
    <source>
        <dbReference type="Proteomes" id="UP000636888"/>
    </source>
</evidence>
<dbReference type="InterPro" id="IPR054422">
    <property type="entry name" value="TetR-like_HI_0893_C"/>
</dbReference>
<gene>
    <name evidence="4" type="ORF">JFN93_07220</name>
</gene>
<dbReference type="InterPro" id="IPR050109">
    <property type="entry name" value="HTH-type_TetR-like_transc_reg"/>
</dbReference>
<dbReference type="GO" id="GO:0000976">
    <property type="term" value="F:transcription cis-regulatory region binding"/>
    <property type="evidence" value="ECO:0007669"/>
    <property type="project" value="TreeGrafter"/>
</dbReference>
<dbReference type="SUPFAM" id="SSF46689">
    <property type="entry name" value="Homeodomain-like"/>
    <property type="match status" value="1"/>
</dbReference>
<proteinExistence type="predicted"/>
<evidence type="ECO:0000256" key="1">
    <source>
        <dbReference type="ARBA" id="ARBA00023125"/>
    </source>
</evidence>
<evidence type="ECO:0000256" key="2">
    <source>
        <dbReference type="PROSITE-ProRule" id="PRU00335"/>
    </source>
</evidence>
<dbReference type="PROSITE" id="PS50977">
    <property type="entry name" value="HTH_TETR_2"/>
    <property type="match status" value="1"/>
</dbReference>
<dbReference type="PANTHER" id="PTHR30055">
    <property type="entry name" value="HTH-TYPE TRANSCRIPTIONAL REGULATOR RUTR"/>
    <property type="match status" value="1"/>
</dbReference>
<dbReference type="Proteomes" id="UP000636888">
    <property type="component" value="Unassembled WGS sequence"/>
</dbReference>
<feature type="DNA-binding region" description="H-T-H motif" evidence="2">
    <location>
        <begin position="27"/>
        <end position="46"/>
    </location>
</feature>
<dbReference type="InterPro" id="IPR036271">
    <property type="entry name" value="Tet_transcr_reg_TetR-rel_C_sf"/>
</dbReference>
<evidence type="ECO:0000313" key="4">
    <source>
        <dbReference type="EMBL" id="MBJ6724491.1"/>
    </source>
</evidence>
<sequence>MEKGDKRCAIIRATLELVAEHGFHGAPMAAVAERAGVAAGTIYRYFESKDVLIQEIYHFLEDRFFQGLMIGYPEGQPARERFLHIGKFLVHYCMENPLQARFLEQFHNSPYGIAHRRDKFYGTQDKDVIYELFADAVATGTVKQLPLTVLFSLTFSPLRDICRDHYLNFTMLDDDLIARCVEACWDAVRK</sequence>
<evidence type="ECO:0000259" key="3">
    <source>
        <dbReference type="PROSITE" id="PS50977"/>
    </source>
</evidence>
<reference evidence="4" key="1">
    <citation type="submission" date="2020-12" db="EMBL/GenBank/DDBJ databases">
        <title>Geomonas sp. Red875, isolated from river sediment.</title>
        <authorList>
            <person name="Xu Z."/>
            <person name="Zhang Z."/>
            <person name="Masuda Y."/>
            <person name="Itoh H."/>
            <person name="Senoo K."/>
        </authorList>
    </citation>
    <scope>NUCLEOTIDE SEQUENCE</scope>
    <source>
        <strain evidence="4">Red875</strain>
    </source>
</reference>
<dbReference type="Pfam" id="PF00440">
    <property type="entry name" value="TetR_N"/>
    <property type="match status" value="1"/>
</dbReference>
<feature type="domain" description="HTH tetR-type" evidence="3">
    <location>
        <begin position="4"/>
        <end position="64"/>
    </location>
</feature>
<keyword evidence="5" id="KW-1185">Reference proteome</keyword>
<dbReference type="InterPro" id="IPR009057">
    <property type="entry name" value="Homeodomain-like_sf"/>
</dbReference>
<dbReference type="SUPFAM" id="SSF48498">
    <property type="entry name" value="Tetracyclin repressor-like, C-terminal domain"/>
    <property type="match status" value="1"/>
</dbReference>
<dbReference type="PANTHER" id="PTHR30055:SF207">
    <property type="entry name" value="HTH-TYPE TRANSCRIPTIONAL REPRESSOR FATR"/>
    <property type="match status" value="1"/>
</dbReference>
<comment type="caution">
    <text evidence="4">The sequence shown here is derived from an EMBL/GenBank/DDBJ whole genome shotgun (WGS) entry which is preliminary data.</text>
</comment>
<organism evidence="4 5">
    <name type="scientific">Geomesophilobacter sediminis</name>
    <dbReference type="NCBI Taxonomy" id="2798584"/>
    <lineage>
        <taxon>Bacteria</taxon>
        <taxon>Pseudomonadati</taxon>
        <taxon>Thermodesulfobacteriota</taxon>
        <taxon>Desulfuromonadia</taxon>
        <taxon>Geobacterales</taxon>
        <taxon>Geobacteraceae</taxon>
        <taxon>Geomesophilobacter</taxon>
    </lineage>
</organism>
<keyword evidence="1 2" id="KW-0238">DNA-binding</keyword>